<dbReference type="InterPro" id="IPR017735">
    <property type="entry name" value="T6SS_FHA"/>
</dbReference>
<gene>
    <name evidence="2" type="ORF">PS683_03342</name>
</gene>
<proteinExistence type="predicted"/>
<protein>
    <recommendedName>
        <fullName evidence="1">FHA domain-containing protein</fullName>
    </recommendedName>
</protein>
<name>A0A5E6U6S7_PSEFL</name>
<dbReference type="Pfam" id="PF00498">
    <property type="entry name" value="FHA"/>
    <property type="match status" value="1"/>
</dbReference>
<reference evidence="2" key="1">
    <citation type="submission" date="2019-09" db="EMBL/GenBank/DDBJ databases">
        <authorList>
            <person name="Chandra G."/>
            <person name="Truman W A."/>
        </authorList>
    </citation>
    <scope>NUCLEOTIDE SEQUENCE</scope>
    <source>
        <strain evidence="2">PS683</strain>
    </source>
</reference>
<organism evidence="2">
    <name type="scientific">Pseudomonas fluorescens</name>
    <dbReference type="NCBI Taxonomy" id="294"/>
    <lineage>
        <taxon>Bacteria</taxon>
        <taxon>Pseudomonadati</taxon>
        <taxon>Pseudomonadota</taxon>
        <taxon>Gammaproteobacteria</taxon>
        <taxon>Pseudomonadales</taxon>
        <taxon>Pseudomonadaceae</taxon>
        <taxon>Pseudomonas</taxon>
    </lineage>
</organism>
<evidence type="ECO:0000313" key="2">
    <source>
        <dbReference type="EMBL" id="VVM15027.1"/>
    </source>
</evidence>
<dbReference type="PROSITE" id="PS50006">
    <property type="entry name" value="FHA_DOMAIN"/>
    <property type="match status" value="1"/>
</dbReference>
<dbReference type="InterPro" id="IPR008984">
    <property type="entry name" value="SMAD_FHA_dom_sf"/>
</dbReference>
<evidence type="ECO:0000259" key="1">
    <source>
        <dbReference type="PROSITE" id="PS50006"/>
    </source>
</evidence>
<dbReference type="Gene3D" id="2.60.200.20">
    <property type="match status" value="1"/>
</dbReference>
<dbReference type="SUPFAM" id="SSF49879">
    <property type="entry name" value="SMAD/FHA domain"/>
    <property type="match status" value="1"/>
</dbReference>
<sequence>MQLMFEVCSHASGVPPVRKTFDRVGGVIGRGAGCDWIIPDANRLISSHHGLVSYREDRYFLTDISSNGIGVSGSMERLCKGQARPISDGEVYQLGTLDIRARLITHAHQPFTRDDTIPDDAFLGLDPVYALDREQRRGDSAAELDALDTSTQVSRQSLCQGTVDRDHLVVPKWAELARETIAPDPVTAAPAASDTFWSQFALALGMQVDTLDTQGREAMAIKVAGLFKQTIEGLQQNLRTCHELNCEINGALAAPVLKTHNPLNDCADAQAAMKSLLGAEGPGQRSAGQAVAQACRDLQVHQLALVVACRAAVRGALAAFAPAQLLLCFEREHKSTRFRTDGAHWRAYQHHYRRLTLEDPLGEQLLRNDFSNAYEEQVRLVSILHVGCPG</sequence>
<dbReference type="InterPro" id="IPR046883">
    <property type="entry name" value="T6SS_FHA_C"/>
</dbReference>
<accession>A0A5E6U6S7</accession>
<dbReference type="AlphaFoldDB" id="A0A5E6U6S7"/>
<feature type="domain" description="FHA" evidence="1">
    <location>
        <begin position="26"/>
        <end position="76"/>
    </location>
</feature>
<dbReference type="InterPro" id="IPR000253">
    <property type="entry name" value="FHA_dom"/>
</dbReference>
<dbReference type="EMBL" id="LR700645">
    <property type="protein sequence ID" value="VVM15027.1"/>
    <property type="molecule type" value="Genomic_DNA"/>
</dbReference>
<dbReference type="Pfam" id="PF20232">
    <property type="entry name" value="T6SS_FHA_C"/>
    <property type="match status" value="1"/>
</dbReference>
<dbReference type="NCBIfam" id="TIGR03354">
    <property type="entry name" value="VI_FHA"/>
    <property type="match status" value="1"/>
</dbReference>